<dbReference type="PANTHER" id="PTHR43707:SF1">
    <property type="entry name" value="HISTIDINE--TRNA LIGASE, MITOCHONDRIAL-RELATED"/>
    <property type="match status" value="1"/>
</dbReference>
<evidence type="ECO:0000259" key="1">
    <source>
        <dbReference type="Pfam" id="PF13393"/>
    </source>
</evidence>
<sequence length="369" mass="38417">MTSSLLPQGFRDRMPPEAEAAAQAMTAALSAIGARGYRRVAPPLAEYEEALVGRLKSAGARDLLRVLDPASRRMLALRPDITPQVGRIAGTRLAGAPRPLRLCYAGTVVRLAGGQLNPARELTQLGAELIGRDTVAAAAEIVAVAVDALQAAGATGLSIDLTLPDLVDLLAAGPLPLGPEKRERVRAILDAKDAGALVAAGAGGYLPLLEATGPFADAVARLRSLNFGTLFETRLAGLEAIVAPLGDEVRLTLDPTERHGFEYQSWFGFSLFADGHGAELGRGGSYTVLHGDGREEPAVGVSLYPDPLFAAPATGTRGRLFLPIGHRPAAAAAARADGWITVAAIDDDCDPALLDCTHRLAEDGPQLLG</sequence>
<keyword evidence="3" id="KW-1185">Reference proteome</keyword>
<evidence type="ECO:0000313" key="2">
    <source>
        <dbReference type="EMBL" id="NJC35130.1"/>
    </source>
</evidence>
<dbReference type="Gene3D" id="3.30.930.10">
    <property type="entry name" value="Bira Bifunctional Protein, Domain 2"/>
    <property type="match status" value="1"/>
</dbReference>
<dbReference type="PANTHER" id="PTHR43707">
    <property type="entry name" value="HISTIDYL-TRNA SYNTHETASE"/>
    <property type="match status" value="1"/>
</dbReference>
<keyword evidence="2" id="KW-0808">Transferase</keyword>
<dbReference type="SUPFAM" id="SSF55681">
    <property type="entry name" value="Class II aaRS and biotin synthetases"/>
    <property type="match status" value="1"/>
</dbReference>
<dbReference type="EMBL" id="JAATJE010000002">
    <property type="protein sequence ID" value="NJC35130.1"/>
    <property type="molecule type" value="Genomic_DNA"/>
</dbReference>
<dbReference type="PIRSF" id="PIRSF001549">
    <property type="entry name" value="His-tRNA_synth"/>
    <property type="match status" value="1"/>
</dbReference>
<dbReference type="InterPro" id="IPR041715">
    <property type="entry name" value="HisRS-like_core"/>
</dbReference>
<evidence type="ECO:0000313" key="3">
    <source>
        <dbReference type="Proteomes" id="UP000734218"/>
    </source>
</evidence>
<organism evidence="2 3">
    <name type="scientific">Sphingomonas jejuensis</name>
    <dbReference type="NCBI Taxonomy" id="904715"/>
    <lineage>
        <taxon>Bacteria</taxon>
        <taxon>Pseudomonadati</taxon>
        <taxon>Pseudomonadota</taxon>
        <taxon>Alphaproteobacteria</taxon>
        <taxon>Sphingomonadales</taxon>
        <taxon>Sphingomonadaceae</taxon>
        <taxon>Sphingomonas</taxon>
    </lineage>
</organism>
<dbReference type="InterPro" id="IPR004516">
    <property type="entry name" value="HisRS/HisZ"/>
</dbReference>
<dbReference type="Proteomes" id="UP000734218">
    <property type="component" value="Unassembled WGS sequence"/>
</dbReference>
<feature type="domain" description="Class II Histidinyl-tRNA synthetase (HisRS)-like catalytic core" evidence="1">
    <location>
        <begin position="9"/>
        <end position="308"/>
    </location>
</feature>
<proteinExistence type="predicted"/>
<dbReference type="RefSeq" id="WP_167955739.1">
    <property type="nucleotide sequence ID" value="NZ_JAATJE010000002.1"/>
</dbReference>
<reference evidence="2 3" key="1">
    <citation type="submission" date="2020-03" db="EMBL/GenBank/DDBJ databases">
        <title>Genomic Encyclopedia of Type Strains, Phase IV (KMG-IV): sequencing the most valuable type-strain genomes for metagenomic binning, comparative biology and taxonomic classification.</title>
        <authorList>
            <person name="Goeker M."/>
        </authorList>
    </citation>
    <scope>NUCLEOTIDE SEQUENCE [LARGE SCALE GENOMIC DNA]</scope>
    <source>
        <strain evidence="2 3">DSM 27651</strain>
    </source>
</reference>
<dbReference type="GO" id="GO:0016757">
    <property type="term" value="F:glycosyltransferase activity"/>
    <property type="evidence" value="ECO:0007669"/>
    <property type="project" value="UniProtKB-KW"/>
</dbReference>
<protein>
    <submittedName>
        <fullName evidence="2">ATP phosphoribosyltransferase regulatory subunit</fullName>
    </submittedName>
</protein>
<keyword evidence="2" id="KW-0328">Glycosyltransferase</keyword>
<comment type="caution">
    <text evidence="2">The sequence shown here is derived from an EMBL/GenBank/DDBJ whole genome shotgun (WGS) entry which is preliminary data.</text>
</comment>
<accession>A0ABX0XPH1</accession>
<dbReference type="InterPro" id="IPR045864">
    <property type="entry name" value="aa-tRNA-synth_II/BPL/LPL"/>
</dbReference>
<name>A0ABX0XPH1_9SPHN</name>
<dbReference type="Pfam" id="PF13393">
    <property type="entry name" value="tRNA-synt_His"/>
    <property type="match status" value="1"/>
</dbReference>
<gene>
    <name evidence="2" type="ORF">GGR88_002644</name>
</gene>